<evidence type="ECO:0000313" key="2">
    <source>
        <dbReference type="Proteomes" id="UP001589810"/>
    </source>
</evidence>
<dbReference type="EMBL" id="JBHLUD010000013">
    <property type="protein sequence ID" value="MFC0547040.1"/>
    <property type="molecule type" value="Genomic_DNA"/>
</dbReference>
<gene>
    <name evidence="1" type="ORF">ACFFH7_36405</name>
</gene>
<accession>A0ABV6N392</accession>
<dbReference type="RefSeq" id="WP_273937271.1">
    <property type="nucleotide sequence ID" value="NZ_CP097263.1"/>
</dbReference>
<proteinExistence type="predicted"/>
<name>A0ABV6N392_9PSEU</name>
<reference evidence="1 2" key="1">
    <citation type="submission" date="2024-09" db="EMBL/GenBank/DDBJ databases">
        <authorList>
            <person name="Sun Q."/>
            <person name="Mori K."/>
        </authorList>
    </citation>
    <scope>NUCLEOTIDE SEQUENCE [LARGE SCALE GENOMIC DNA]</scope>
    <source>
        <strain evidence="1 2">TBRC 1432</strain>
    </source>
</reference>
<dbReference type="Proteomes" id="UP001589810">
    <property type="component" value="Unassembled WGS sequence"/>
</dbReference>
<evidence type="ECO:0000313" key="1">
    <source>
        <dbReference type="EMBL" id="MFC0547040.1"/>
    </source>
</evidence>
<protein>
    <submittedName>
        <fullName evidence="1">Uncharacterized protein</fullName>
    </submittedName>
</protein>
<keyword evidence="2" id="KW-1185">Reference proteome</keyword>
<comment type="caution">
    <text evidence="1">The sequence shown here is derived from an EMBL/GenBank/DDBJ whole genome shotgun (WGS) entry which is preliminary data.</text>
</comment>
<sequence length="359" mass="38302">MATDGTLYFSQSGHYPAQQFRVYNALETGIYRPGVINAAGSELWVTGTAGFTLSVSPGRAWLPVSDPAQGHVEDLYLADMSAGASVTLDAPDAALARVDTIVLRAEDSVDAAGAHRCFVAVLKGVPAANPVPPRPGALEVALAEVTVSSSSSTPQIDNGGRLHWGQVSRTGPLARQQTTNMLNTTAATASRGHYEDELLYDTTGHFFRRWSSGTSAWAPVAAGAQILSRDEERQVHLTPSAVVIFSRYRIPAASFDRTGHLVFHWSGWHAQEHAATYALYARMESGAPRQFLTATWYGNDAGVTLAMGAVLTIPAGKAPLIEAELQNSNWGTTSDFAIDSHSNWLLLPGLAEQISAIDA</sequence>
<organism evidence="1 2">
    <name type="scientific">Kutzneria chonburiensis</name>
    <dbReference type="NCBI Taxonomy" id="1483604"/>
    <lineage>
        <taxon>Bacteria</taxon>
        <taxon>Bacillati</taxon>
        <taxon>Actinomycetota</taxon>
        <taxon>Actinomycetes</taxon>
        <taxon>Pseudonocardiales</taxon>
        <taxon>Pseudonocardiaceae</taxon>
        <taxon>Kutzneria</taxon>
    </lineage>
</organism>